<name>A0A0C9Y2X9_9AGAM</name>
<dbReference type="STRING" id="765257.A0A0C9Y2X9"/>
<organism evidence="2 3">
    <name type="scientific">Pisolithus microcarpus 441</name>
    <dbReference type="NCBI Taxonomy" id="765257"/>
    <lineage>
        <taxon>Eukaryota</taxon>
        <taxon>Fungi</taxon>
        <taxon>Dikarya</taxon>
        <taxon>Basidiomycota</taxon>
        <taxon>Agaricomycotina</taxon>
        <taxon>Agaricomycetes</taxon>
        <taxon>Agaricomycetidae</taxon>
        <taxon>Boletales</taxon>
        <taxon>Sclerodermatineae</taxon>
        <taxon>Pisolithaceae</taxon>
        <taxon>Pisolithus</taxon>
    </lineage>
</organism>
<accession>A0A0C9Y2X9</accession>
<evidence type="ECO:0000256" key="1">
    <source>
        <dbReference type="SAM" id="MobiDB-lite"/>
    </source>
</evidence>
<dbReference type="HOGENOM" id="CLU_1454959_0_0_1"/>
<feature type="region of interest" description="Disordered" evidence="1">
    <location>
        <begin position="68"/>
        <end position="95"/>
    </location>
</feature>
<protein>
    <submittedName>
        <fullName evidence="2">Uncharacterized protein</fullName>
    </submittedName>
</protein>
<sequence>MLQALVNLKHPTLHLVPSLAISPDDDPSHTESHDHYALEFKYVCDAPKCPVYESMALGTFQNRTKPSTSAQAAASISPSPAETTESSSSDSNHADRPKKRLLAFQFHKCATGRSASGPALAVVDADHTVLPENENGREKCANEDIKDGARVTIRLLALDADRIGTAVTNEQITYMLFVWVLHRHLF</sequence>
<dbReference type="EMBL" id="KN833792">
    <property type="protein sequence ID" value="KIK19055.1"/>
    <property type="molecule type" value="Genomic_DNA"/>
</dbReference>
<dbReference type="Proteomes" id="UP000054018">
    <property type="component" value="Unassembled WGS sequence"/>
</dbReference>
<evidence type="ECO:0000313" key="3">
    <source>
        <dbReference type="Proteomes" id="UP000054018"/>
    </source>
</evidence>
<dbReference type="OrthoDB" id="10427414at2759"/>
<proteinExistence type="predicted"/>
<keyword evidence="3" id="KW-1185">Reference proteome</keyword>
<evidence type="ECO:0000313" key="2">
    <source>
        <dbReference type="EMBL" id="KIK19055.1"/>
    </source>
</evidence>
<reference evidence="3" key="2">
    <citation type="submission" date="2015-01" db="EMBL/GenBank/DDBJ databases">
        <title>Evolutionary Origins and Diversification of the Mycorrhizal Mutualists.</title>
        <authorList>
            <consortium name="DOE Joint Genome Institute"/>
            <consortium name="Mycorrhizal Genomics Consortium"/>
            <person name="Kohler A."/>
            <person name="Kuo A."/>
            <person name="Nagy L.G."/>
            <person name="Floudas D."/>
            <person name="Copeland A."/>
            <person name="Barry K.W."/>
            <person name="Cichocki N."/>
            <person name="Veneault-Fourrey C."/>
            <person name="LaButti K."/>
            <person name="Lindquist E.A."/>
            <person name="Lipzen A."/>
            <person name="Lundell T."/>
            <person name="Morin E."/>
            <person name="Murat C."/>
            <person name="Riley R."/>
            <person name="Ohm R."/>
            <person name="Sun H."/>
            <person name="Tunlid A."/>
            <person name="Henrissat B."/>
            <person name="Grigoriev I.V."/>
            <person name="Hibbett D.S."/>
            <person name="Martin F."/>
        </authorList>
    </citation>
    <scope>NUCLEOTIDE SEQUENCE [LARGE SCALE GENOMIC DNA]</scope>
    <source>
        <strain evidence="3">441</strain>
    </source>
</reference>
<feature type="compositionally biased region" description="Low complexity" evidence="1">
    <location>
        <begin position="68"/>
        <end position="91"/>
    </location>
</feature>
<gene>
    <name evidence="2" type="ORF">PISMIDRAFT_13949</name>
</gene>
<reference evidence="2 3" key="1">
    <citation type="submission" date="2014-04" db="EMBL/GenBank/DDBJ databases">
        <authorList>
            <consortium name="DOE Joint Genome Institute"/>
            <person name="Kuo A."/>
            <person name="Kohler A."/>
            <person name="Costa M.D."/>
            <person name="Nagy L.G."/>
            <person name="Floudas D."/>
            <person name="Copeland A."/>
            <person name="Barry K.W."/>
            <person name="Cichocki N."/>
            <person name="Veneault-Fourrey C."/>
            <person name="LaButti K."/>
            <person name="Lindquist E.A."/>
            <person name="Lipzen A."/>
            <person name="Lundell T."/>
            <person name="Morin E."/>
            <person name="Murat C."/>
            <person name="Sun H."/>
            <person name="Tunlid A."/>
            <person name="Henrissat B."/>
            <person name="Grigoriev I.V."/>
            <person name="Hibbett D.S."/>
            <person name="Martin F."/>
            <person name="Nordberg H.P."/>
            <person name="Cantor M.N."/>
            <person name="Hua S.X."/>
        </authorList>
    </citation>
    <scope>NUCLEOTIDE SEQUENCE [LARGE SCALE GENOMIC DNA]</scope>
    <source>
        <strain evidence="2 3">441</strain>
    </source>
</reference>
<dbReference type="AlphaFoldDB" id="A0A0C9Y2X9"/>